<reference evidence="5" key="1">
    <citation type="submission" date="2021-03" db="EMBL/GenBank/DDBJ databases">
        <title>Molecular epidemiology and mechanisms of colistin and carbapenem resistance in Enterobacteriaceae from clinical isolates, the environment and porcine samples in Pretoria, South Africa.</title>
        <authorList>
            <person name="Bogoshi D."/>
            <person name="Mbelle N.M."/>
            <person name="Naidoo V."/>
            <person name="Osei Sekyere J."/>
        </authorList>
    </citation>
    <scope>NUCLEOTIDE SEQUENCE</scope>
    <source>
        <strain evidence="5">C034</strain>
    </source>
</reference>
<dbReference type="AlphaFoldDB" id="A0A939NN26"/>
<evidence type="ECO:0000259" key="4">
    <source>
        <dbReference type="Pfam" id="PF02782"/>
    </source>
</evidence>
<dbReference type="GO" id="GO:0019321">
    <property type="term" value="P:pentose metabolic process"/>
    <property type="evidence" value="ECO:0007669"/>
    <property type="project" value="TreeGrafter"/>
</dbReference>
<keyword evidence="1" id="KW-0808">Transferase</keyword>
<dbReference type="Gene3D" id="3.30.420.40">
    <property type="match status" value="1"/>
</dbReference>
<organism evidence="5 6">
    <name type="scientific">Klebsiella pneumoniae</name>
    <dbReference type="NCBI Taxonomy" id="573"/>
    <lineage>
        <taxon>Bacteria</taxon>
        <taxon>Pseudomonadati</taxon>
        <taxon>Pseudomonadota</taxon>
        <taxon>Gammaproteobacteria</taxon>
        <taxon>Enterobacterales</taxon>
        <taxon>Enterobacteriaceae</taxon>
        <taxon>Klebsiella/Raoultella group</taxon>
        <taxon>Klebsiella</taxon>
        <taxon>Klebsiella pneumoniae complex</taxon>
    </lineage>
</organism>
<dbReference type="InterPro" id="IPR018485">
    <property type="entry name" value="FGGY_C"/>
</dbReference>
<dbReference type="GO" id="GO:0019150">
    <property type="term" value="F:D-ribulokinase activity"/>
    <property type="evidence" value="ECO:0007669"/>
    <property type="project" value="TreeGrafter"/>
</dbReference>
<comment type="caution">
    <text evidence="5">The sequence shown here is derived from an EMBL/GenBank/DDBJ whole genome shotgun (WGS) entry which is preliminary data.</text>
</comment>
<dbReference type="PANTHER" id="PTHR43435">
    <property type="entry name" value="RIBULOKINASE"/>
    <property type="match status" value="1"/>
</dbReference>
<name>A0A939NN26_KLEPN</name>
<evidence type="ECO:0000313" key="6">
    <source>
        <dbReference type="Proteomes" id="UP000664620"/>
    </source>
</evidence>
<dbReference type="PANTHER" id="PTHR43435:SF4">
    <property type="entry name" value="FGGY CARBOHYDRATE KINASE DOMAIN-CONTAINING PROTEIN"/>
    <property type="match status" value="1"/>
</dbReference>
<dbReference type="EMBL" id="JAGETO010000054">
    <property type="protein sequence ID" value="MBO2029352.1"/>
    <property type="molecule type" value="Genomic_DNA"/>
</dbReference>
<feature type="domain" description="Carbohydrate kinase FGGY C-terminal" evidence="4">
    <location>
        <begin position="39"/>
        <end position="187"/>
    </location>
</feature>
<evidence type="ECO:0000256" key="1">
    <source>
        <dbReference type="ARBA" id="ARBA00022679"/>
    </source>
</evidence>
<sequence>MKRASASARSKASAASRRQRGSTLYRHGGRPVRLRRYLRWFGRILGWPLEQLAQQQPALREQIKASQKQLLPALTEAWANNPSLEHLPVVLDWFNGRRTPNANQRLKGVITDLTGHRRAGAVRRSDRRHRFRRSRHYGVLHRAGIPVNNVMALGGIARKNGVIMQACCDVLNRPLQIVASDQCCALGRLSSPPSPPASMTIFQPPNSGWQAVETTLQPRPAQAQRFEQLYQRYQQWSVSAEQHYLPSAAKAEKAPQSQAALTH</sequence>
<gene>
    <name evidence="5" type="ORF">J4734_15185</name>
</gene>
<feature type="region of interest" description="Disordered" evidence="3">
    <location>
        <begin position="1"/>
        <end position="26"/>
    </location>
</feature>
<dbReference type="GO" id="GO:0005737">
    <property type="term" value="C:cytoplasm"/>
    <property type="evidence" value="ECO:0007669"/>
    <property type="project" value="TreeGrafter"/>
</dbReference>
<dbReference type="Proteomes" id="UP000664620">
    <property type="component" value="Unassembled WGS sequence"/>
</dbReference>
<dbReference type="Pfam" id="PF02782">
    <property type="entry name" value="FGGY_C"/>
    <property type="match status" value="1"/>
</dbReference>
<evidence type="ECO:0000256" key="3">
    <source>
        <dbReference type="SAM" id="MobiDB-lite"/>
    </source>
</evidence>
<proteinExistence type="predicted"/>
<protein>
    <recommendedName>
        <fullName evidence="4">Carbohydrate kinase FGGY C-terminal domain-containing protein</fullName>
    </recommendedName>
</protein>
<feature type="compositionally biased region" description="Low complexity" evidence="3">
    <location>
        <begin position="1"/>
        <end position="16"/>
    </location>
</feature>
<accession>A0A939NN26</accession>
<dbReference type="SUPFAM" id="SSF53067">
    <property type="entry name" value="Actin-like ATPase domain"/>
    <property type="match status" value="1"/>
</dbReference>
<dbReference type="InterPro" id="IPR043129">
    <property type="entry name" value="ATPase_NBD"/>
</dbReference>
<evidence type="ECO:0000256" key="2">
    <source>
        <dbReference type="ARBA" id="ARBA00022777"/>
    </source>
</evidence>
<keyword evidence="2" id="KW-0418">Kinase</keyword>
<evidence type="ECO:0000313" key="5">
    <source>
        <dbReference type="EMBL" id="MBO2029352.1"/>
    </source>
</evidence>